<reference evidence="6" key="1">
    <citation type="journal article" date="2021" name="Nat. Commun.">
        <title>Genetic determinants of endophytism in the Arabidopsis root mycobiome.</title>
        <authorList>
            <person name="Mesny F."/>
            <person name="Miyauchi S."/>
            <person name="Thiergart T."/>
            <person name="Pickel B."/>
            <person name="Atanasova L."/>
            <person name="Karlsson M."/>
            <person name="Huettel B."/>
            <person name="Barry K.W."/>
            <person name="Haridas S."/>
            <person name="Chen C."/>
            <person name="Bauer D."/>
            <person name="Andreopoulos W."/>
            <person name="Pangilinan J."/>
            <person name="LaButti K."/>
            <person name="Riley R."/>
            <person name="Lipzen A."/>
            <person name="Clum A."/>
            <person name="Drula E."/>
            <person name="Henrissat B."/>
            <person name="Kohler A."/>
            <person name="Grigoriev I.V."/>
            <person name="Martin F.M."/>
            <person name="Hacquard S."/>
        </authorList>
    </citation>
    <scope>NUCLEOTIDE SEQUENCE</scope>
    <source>
        <strain evidence="6">MPI-SDFR-AT-0068</strain>
    </source>
</reference>
<dbReference type="AlphaFoldDB" id="A0A8K0SCB7"/>
<keyword evidence="3" id="KW-0325">Glycoprotein</keyword>
<dbReference type="Gene3D" id="3.80.10.10">
    <property type="entry name" value="Ribonuclease Inhibitor"/>
    <property type="match status" value="1"/>
</dbReference>
<feature type="chain" id="PRO_5035474064" evidence="5">
    <location>
        <begin position="21"/>
        <end position="399"/>
    </location>
</feature>
<dbReference type="OrthoDB" id="536881at2759"/>
<dbReference type="GO" id="GO:0009986">
    <property type="term" value="C:cell surface"/>
    <property type="evidence" value="ECO:0007669"/>
    <property type="project" value="TreeGrafter"/>
</dbReference>
<evidence type="ECO:0000313" key="6">
    <source>
        <dbReference type="EMBL" id="KAH7262028.1"/>
    </source>
</evidence>
<organism evidence="6 7">
    <name type="scientific">Fusarium tricinctum</name>
    <dbReference type="NCBI Taxonomy" id="61284"/>
    <lineage>
        <taxon>Eukaryota</taxon>
        <taxon>Fungi</taxon>
        <taxon>Dikarya</taxon>
        <taxon>Ascomycota</taxon>
        <taxon>Pezizomycotina</taxon>
        <taxon>Sordariomycetes</taxon>
        <taxon>Hypocreomycetidae</taxon>
        <taxon>Hypocreales</taxon>
        <taxon>Nectriaceae</taxon>
        <taxon>Fusarium</taxon>
        <taxon>Fusarium tricinctum species complex</taxon>
    </lineage>
</organism>
<dbReference type="PANTHER" id="PTHR31018:SF3">
    <property type="entry name" value="RECEPTOR PROTEIN-TYROSINE KINASE"/>
    <property type="match status" value="1"/>
</dbReference>
<evidence type="ECO:0000256" key="1">
    <source>
        <dbReference type="ARBA" id="ARBA00004196"/>
    </source>
</evidence>
<dbReference type="GO" id="GO:0031505">
    <property type="term" value="P:fungal-type cell wall organization"/>
    <property type="evidence" value="ECO:0007669"/>
    <property type="project" value="TreeGrafter"/>
</dbReference>
<sequence length="399" mass="42310">MHSIKLLSAIAALSISAVSGASTCTKDIKVTQPTPVIDCDVVDADIIVDKSVEGSVLIDGPKEIKGNFQAKGAGKLLGISSNTITTIGGKFELENLESLNTLGFSSLKSLGTLSFIKLPRLGELSFGTAGVTKIKNIRITDTFISDLSGLKVTSVESFQIDNNRKMNTFNSDLVNVTSELLIFDNGNDVMEITMNKLETAAEIQISSAKSFEVPALTEVTKSLKLNANPSLKSFSAPNLTTITETLSLVDMNKLTNVSFPVLEEIGGGFNIQNNTKLVAIDDFPELEKVTGGVELRGNFEKVELPKLDQVSGSVVVTSTTDIADFCKFFNDLKKDNKIDGKNQCTSNNKKANEGKDGGDATEGSSESSDNDDDDSAAGMVSINMAVLALAGVAAVAQLF</sequence>
<feature type="signal peptide" evidence="5">
    <location>
        <begin position="1"/>
        <end position="20"/>
    </location>
</feature>
<proteinExistence type="predicted"/>
<dbReference type="InterPro" id="IPR051648">
    <property type="entry name" value="CWI-Assembly_Regulator"/>
</dbReference>
<dbReference type="InterPro" id="IPR032675">
    <property type="entry name" value="LRR_dom_sf"/>
</dbReference>
<gene>
    <name evidence="6" type="ORF">BKA59DRAFT_505071</name>
</gene>
<dbReference type="EMBL" id="JAGPXF010000001">
    <property type="protein sequence ID" value="KAH7262028.1"/>
    <property type="molecule type" value="Genomic_DNA"/>
</dbReference>
<evidence type="ECO:0000256" key="4">
    <source>
        <dbReference type="SAM" id="MobiDB-lite"/>
    </source>
</evidence>
<dbReference type="SUPFAM" id="SSF52058">
    <property type="entry name" value="L domain-like"/>
    <property type="match status" value="2"/>
</dbReference>
<evidence type="ECO:0000256" key="3">
    <source>
        <dbReference type="ARBA" id="ARBA00023180"/>
    </source>
</evidence>
<comment type="caution">
    <text evidence="6">The sequence shown here is derived from an EMBL/GenBank/DDBJ whole genome shotgun (WGS) entry which is preliminary data.</text>
</comment>
<protein>
    <submittedName>
        <fullName evidence="6">Uncharacterized protein</fullName>
    </submittedName>
</protein>
<dbReference type="Proteomes" id="UP000813427">
    <property type="component" value="Unassembled WGS sequence"/>
</dbReference>
<comment type="subcellular location">
    <subcellularLocation>
        <location evidence="1">Cell envelope</location>
    </subcellularLocation>
</comment>
<dbReference type="GO" id="GO:0005886">
    <property type="term" value="C:plasma membrane"/>
    <property type="evidence" value="ECO:0007669"/>
    <property type="project" value="TreeGrafter"/>
</dbReference>
<name>A0A8K0SCB7_9HYPO</name>
<keyword evidence="7" id="KW-1185">Reference proteome</keyword>
<keyword evidence="2 5" id="KW-0732">Signal</keyword>
<feature type="region of interest" description="Disordered" evidence="4">
    <location>
        <begin position="340"/>
        <end position="376"/>
    </location>
</feature>
<dbReference type="GO" id="GO:0009277">
    <property type="term" value="C:fungal-type cell wall"/>
    <property type="evidence" value="ECO:0007669"/>
    <property type="project" value="TreeGrafter"/>
</dbReference>
<dbReference type="PANTHER" id="PTHR31018">
    <property type="entry name" value="SPORULATION-SPECIFIC PROTEIN-RELATED"/>
    <property type="match status" value="1"/>
</dbReference>
<accession>A0A8K0SCB7</accession>
<evidence type="ECO:0000256" key="5">
    <source>
        <dbReference type="SAM" id="SignalP"/>
    </source>
</evidence>
<evidence type="ECO:0000256" key="2">
    <source>
        <dbReference type="ARBA" id="ARBA00022729"/>
    </source>
</evidence>
<evidence type="ECO:0000313" key="7">
    <source>
        <dbReference type="Proteomes" id="UP000813427"/>
    </source>
</evidence>